<evidence type="ECO:0000313" key="4">
    <source>
        <dbReference type="EMBL" id="CAA9268185.1"/>
    </source>
</evidence>
<gene>
    <name evidence="4" type="ORF">AVDCRST_MAG10-3122</name>
</gene>
<dbReference type="SMART" id="SM00060">
    <property type="entry name" value="FN3"/>
    <property type="match status" value="1"/>
</dbReference>
<feature type="compositionally biased region" description="Gly residues" evidence="2">
    <location>
        <begin position="1"/>
        <end position="11"/>
    </location>
</feature>
<dbReference type="InterPro" id="IPR013783">
    <property type="entry name" value="Ig-like_fold"/>
</dbReference>
<reference evidence="4" key="1">
    <citation type="submission" date="2020-02" db="EMBL/GenBank/DDBJ databases">
        <authorList>
            <person name="Meier V. D."/>
        </authorList>
    </citation>
    <scope>NUCLEOTIDE SEQUENCE</scope>
    <source>
        <strain evidence="4">AVDCRST_MAG10</strain>
    </source>
</reference>
<protein>
    <recommendedName>
        <fullName evidence="3">Fibronectin type-III domain-containing protein</fullName>
    </recommendedName>
</protein>
<proteinExistence type="predicted"/>
<evidence type="ECO:0000256" key="2">
    <source>
        <dbReference type="SAM" id="MobiDB-lite"/>
    </source>
</evidence>
<dbReference type="CDD" id="cd00063">
    <property type="entry name" value="FN3"/>
    <property type="match status" value="1"/>
</dbReference>
<dbReference type="InterPro" id="IPR003961">
    <property type="entry name" value="FN3_dom"/>
</dbReference>
<dbReference type="Pfam" id="PF00041">
    <property type="entry name" value="fn3"/>
    <property type="match status" value="1"/>
</dbReference>
<sequence>MTGGLALGVGGASAAPDRTDHPAKGLVYKGLQPGRPDGPCKGRFEMRSVAGRGGPVRCTHGPDAAPEGVDVRVAREPETPAETSLRPEAVSRAAAYCAGDGTSGPRVQLIYANVLGSPDRFAAYASSFQVWAAAMDNVFNASAAETGGSRRIRFVHDAACAPIVSRVTVSATAGGDFQTTIDELWAKGFNRDDRKYLVWFDASVYCGIGEVFGDDRAGQTNANNVYGLFSRVDNGCWGRAGQSVEAHELMHNLGGVQESAPHGTEYNHCTDDSDRMCYWDGSGEAMTQVCPAAHEALFDCNHDDYFSTAAPAGSYLATHWNTANSVWLAAGPLVTVPSAPTGVGAVPGEGSVTLTWSAPTSNGGSPITGYVVTPFEGATAKPAQTFASTATTQTVAGLADEVAHTFKVAAVNQAGTGPQSAASAPVSPSAGSRFNPLPPARVLDTRAGNGAPLAMVPTGGSLDLQVTGRGGVPASGVSAVVLNTTVVEPRGHGFLTAWPTGDVRPLASNLNFGVLQTVPNLVVVKVGTGGRVSLYNGGGTTHLVADVAGWYGPSGAEEGSRYHSLTPARVLDTRAGNGAAPTKVAAGGTLDLQVTGRGGVPATGVSAVVLNVTVTEPVSAGYLTAWPHADPRPLASNLNFAAGQTVANLVMVKVGPTGKVSFANGGGALHVIADVSGWFGVSGETTGARYHPVAPARVLDTRVAIGALQLPVLPLGTIDVQVTGRGGVPAAGVTATVLNVTVVDPLGLGYVTAWPTGAVRPLASNINFVFGQTTPNLVMGKLGTGGKLSIFNGGGTANLVADVAGWYGAG</sequence>
<dbReference type="GO" id="GO:0016798">
    <property type="term" value="F:hydrolase activity, acting on glycosyl bonds"/>
    <property type="evidence" value="ECO:0007669"/>
    <property type="project" value="UniProtKB-KW"/>
</dbReference>
<name>A0A6J4J4N6_9ACTN</name>
<keyword evidence="1" id="KW-0378">Hydrolase</keyword>
<evidence type="ECO:0000259" key="3">
    <source>
        <dbReference type="PROSITE" id="PS50853"/>
    </source>
</evidence>
<feature type="region of interest" description="Disordered" evidence="2">
    <location>
        <begin position="1"/>
        <end position="26"/>
    </location>
</feature>
<dbReference type="SUPFAM" id="SSF49265">
    <property type="entry name" value="Fibronectin type III"/>
    <property type="match status" value="1"/>
</dbReference>
<feature type="domain" description="Fibronectin type-III" evidence="3">
    <location>
        <begin position="336"/>
        <end position="432"/>
    </location>
</feature>
<dbReference type="GO" id="GO:0005975">
    <property type="term" value="P:carbohydrate metabolic process"/>
    <property type="evidence" value="ECO:0007669"/>
    <property type="project" value="UniProtKB-ARBA"/>
</dbReference>
<dbReference type="PROSITE" id="PS50853">
    <property type="entry name" value="FN3"/>
    <property type="match status" value="1"/>
</dbReference>
<dbReference type="InterPro" id="IPR036116">
    <property type="entry name" value="FN3_sf"/>
</dbReference>
<accession>A0A6J4J4N6</accession>
<dbReference type="EMBL" id="CADCTB010000192">
    <property type="protein sequence ID" value="CAA9268185.1"/>
    <property type="molecule type" value="Genomic_DNA"/>
</dbReference>
<organism evidence="4">
    <name type="scientific">uncultured Acidimicrobiales bacterium</name>
    <dbReference type="NCBI Taxonomy" id="310071"/>
    <lineage>
        <taxon>Bacteria</taxon>
        <taxon>Bacillati</taxon>
        <taxon>Actinomycetota</taxon>
        <taxon>Acidimicrobiia</taxon>
        <taxon>Acidimicrobiales</taxon>
        <taxon>environmental samples</taxon>
    </lineage>
</organism>
<keyword evidence="1" id="KW-0326">Glycosidase</keyword>
<dbReference type="Gene3D" id="2.60.40.10">
    <property type="entry name" value="Immunoglobulins"/>
    <property type="match status" value="1"/>
</dbReference>
<evidence type="ECO:0000256" key="1">
    <source>
        <dbReference type="ARBA" id="ARBA00023295"/>
    </source>
</evidence>
<dbReference type="AlphaFoldDB" id="A0A6J4J4N6"/>